<feature type="signal peptide" evidence="4">
    <location>
        <begin position="1"/>
        <end position="33"/>
    </location>
</feature>
<keyword evidence="3" id="KW-0443">Lipid metabolism</keyword>
<comment type="caution">
    <text evidence="5">The sequence shown here is derived from an EMBL/GenBank/DDBJ whole genome shotgun (WGS) entry which is preliminary data.</text>
</comment>
<organism evidence="5 6">
    <name type="scientific">Catenulispora pinistramenti</name>
    <dbReference type="NCBI Taxonomy" id="2705254"/>
    <lineage>
        <taxon>Bacteria</taxon>
        <taxon>Bacillati</taxon>
        <taxon>Actinomycetota</taxon>
        <taxon>Actinomycetes</taxon>
        <taxon>Catenulisporales</taxon>
        <taxon>Catenulisporaceae</taxon>
        <taxon>Catenulispora</taxon>
    </lineage>
</organism>
<keyword evidence="6" id="KW-1185">Reference proteome</keyword>
<evidence type="ECO:0000313" key="5">
    <source>
        <dbReference type="EMBL" id="MBS2547143.1"/>
    </source>
</evidence>
<evidence type="ECO:0000256" key="1">
    <source>
        <dbReference type="ARBA" id="ARBA00022801"/>
    </source>
</evidence>
<dbReference type="InterPro" id="IPR029058">
    <property type="entry name" value="AB_hydrolase_fold"/>
</dbReference>
<dbReference type="Proteomes" id="UP000730482">
    <property type="component" value="Unassembled WGS sequence"/>
</dbReference>
<reference evidence="5 6" key="1">
    <citation type="submission" date="2020-02" db="EMBL/GenBank/DDBJ databases">
        <title>Acidophilic actinobacteria isolated from forest soil.</title>
        <authorList>
            <person name="Golinska P."/>
        </authorList>
    </citation>
    <scope>NUCLEOTIDE SEQUENCE [LARGE SCALE GENOMIC DNA]</scope>
    <source>
        <strain evidence="5 6">NL8</strain>
    </source>
</reference>
<dbReference type="EMBL" id="JAAFYZ010000023">
    <property type="protein sequence ID" value="MBS2547143.1"/>
    <property type="molecule type" value="Genomic_DNA"/>
</dbReference>
<sequence length="407" mass="43539">MPLLLPHAARQIAALGCAMTALSPLAPATTAHAAVPPPAAQAPIRLTLPAPTGPHPVGKTVLHLVDPTRREPWVPTHPVRELMVSIWYPATQDADRFPAAPYMPPASGAEFLAGDLGLGPGQAVLPAAHAHTDAPADRRGGRHSVVMYLPGKNATRDNTTVIDEDLASHGYVVVTVDFPYDGDEVEFPDGHIVNAVPDAARGDGQAMLAERVADTRFVLDQLAAASHGADPDAEHHPMPVGLAQALDLQQVGLFGHSLGGVNVASSMYADPRFAAGMDIDGGAAGPVVQDGLDRPFLIVDGNKSSRATLPEYQNFWTHLRGWHRDLALTGSGHASFTDLEAFYPQLAPLLSVPPATLLPVFGTIAPDRALAWQQTYPRAFFDQALRHRHRTLLERPSRRFPEVVFIP</sequence>
<name>A0ABS5KM60_9ACTN</name>
<protein>
    <recommendedName>
        <fullName evidence="7">Lipase</fullName>
    </recommendedName>
</protein>
<evidence type="ECO:0000256" key="2">
    <source>
        <dbReference type="ARBA" id="ARBA00022963"/>
    </source>
</evidence>
<keyword evidence="4" id="KW-0732">Signal</keyword>
<dbReference type="SUPFAM" id="SSF53474">
    <property type="entry name" value="alpha/beta-Hydrolases"/>
    <property type="match status" value="1"/>
</dbReference>
<evidence type="ECO:0000256" key="4">
    <source>
        <dbReference type="SAM" id="SignalP"/>
    </source>
</evidence>
<dbReference type="Gene3D" id="3.40.50.1820">
    <property type="entry name" value="alpha/beta hydrolase"/>
    <property type="match status" value="1"/>
</dbReference>
<feature type="chain" id="PRO_5047527026" description="Lipase" evidence="4">
    <location>
        <begin position="34"/>
        <end position="407"/>
    </location>
</feature>
<accession>A0ABS5KM60</accession>
<evidence type="ECO:0000313" key="6">
    <source>
        <dbReference type="Proteomes" id="UP000730482"/>
    </source>
</evidence>
<keyword evidence="1" id="KW-0378">Hydrolase</keyword>
<dbReference type="PANTHER" id="PTHR10272:SF0">
    <property type="entry name" value="PLATELET-ACTIVATING FACTOR ACETYLHYDROLASE"/>
    <property type="match status" value="1"/>
</dbReference>
<dbReference type="RefSeq" id="WP_212008744.1">
    <property type="nucleotide sequence ID" value="NZ_JAAFYZ010000023.1"/>
</dbReference>
<keyword evidence="2" id="KW-0442">Lipid degradation</keyword>
<evidence type="ECO:0008006" key="7">
    <source>
        <dbReference type="Google" id="ProtNLM"/>
    </source>
</evidence>
<gene>
    <name evidence="5" type="ORF">KGQ19_09690</name>
</gene>
<proteinExistence type="predicted"/>
<dbReference type="PANTHER" id="PTHR10272">
    <property type="entry name" value="PLATELET-ACTIVATING FACTOR ACETYLHYDROLASE"/>
    <property type="match status" value="1"/>
</dbReference>
<evidence type="ECO:0000256" key="3">
    <source>
        <dbReference type="ARBA" id="ARBA00023098"/>
    </source>
</evidence>